<name>A0ABU0L7Q0_9BACL</name>
<evidence type="ECO:0000313" key="1">
    <source>
        <dbReference type="EMBL" id="MDQ0497301.1"/>
    </source>
</evidence>
<gene>
    <name evidence="1" type="ORF">QOZ95_005520</name>
</gene>
<dbReference type="EMBL" id="JAUSWA010000067">
    <property type="protein sequence ID" value="MDQ0497301.1"/>
    <property type="molecule type" value="Genomic_DNA"/>
</dbReference>
<organism evidence="1 2">
    <name type="scientific">Paenibacillus brasilensis</name>
    <dbReference type="NCBI Taxonomy" id="128574"/>
    <lineage>
        <taxon>Bacteria</taxon>
        <taxon>Bacillati</taxon>
        <taxon>Bacillota</taxon>
        <taxon>Bacilli</taxon>
        <taxon>Bacillales</taxon>
        <taxon>Paenibacillaceae</taxon>
        <taxon>Paenibacillus</taxon>
    </lineage>
</organism>
<proteinExistence type="predicted"/>
<keyword evidence="2" id="KW-1185">Reference proteome</keyword>
<dbReference type="Proteomes" id="UP001242811">
    <property type="component" value="Unassembled WGS sequence"/>
</dbReference>
<sequence>MYGLHNDQEAAVFTVMFKEDASKGISLSQADRDKMSKLYEEISVQLEEMSNNGANSW</sequence>
<comment type="caution">
    <text evidence="1">The sequence shown here is derived from an EMBL/GenBank/DDBJ whole genome shotgun (WGS) entry which is preliminary data.</text>
</comment>
<evidence type="ECO:0000313" key="2">
    <source>
        <dbReference type="Proteomes" id="UP001242811"/>
    </source>
</evidence>
<reference evidence="1 2" key="1">
    <citation type="submission" date="2023-07" db="EMBL/GenBank/DDBJ databases">
        <title>Genomic Encyclopedia of Type Strains, Phase IV (KMG-IV): sequencing the most valuable type-strain genomes for metagenomic binning, comparative biology and taxonomic classification.</title>
        <authorList>
            <person name="Goeker M."/>
        </authorList>
    </citation>
    <scope>NUCLEOTIDE SEQUENCE [LARGE SCALE GENOMIC DNA]</scope>
    <source>
        <strain evidence="1 2">DSM 14914</strain>
    </source>
</reference>
<dbReference type="RefSeq" id="WP_167518769.1">
    <property type="nucleotide sequence ID" value="NZ_CP045298.1"/>
</dbReference>
<protein>
    <submittedName>
        <fullName evidence="1">Uncharacterized protein</fullName>
    </submittedName>
</protein>
<accession>A0ABU0L7Q0</accession>